<dbReference type="CDD" id="cd04486">
    <property type="entry name" value="YhcR_OBF_like"/>
    <property type="match status" value="1"/>
</dbReference>
<dbReference type="InterPro" id="IPR036415">
    <property type="entry name" value="Lamin_tail_dom_sf"/>
</dbReference>
<gene>
    <name evidence="3" type="ORF">NX782_09100</name>
</gene>
<dbReference type="Gene3D" id="3.60.10.10">
    <property type="entry name" value="Endonuclease/exonuclease/phosphatase"/>
    <property type="match status" value="1"/>
</dbReference>
<keyword evidence="3" id="KW-0378">Hydrolase</keyword>
<dbReference type="InterPro" id="IPR036691">
    <property type="entry name" value="Endo/exonu/phosph_ase_sf"/>
</dbReference>
<reference evidence="3 4" key="1">
    <citation type="submission" date="2022-08" db="EMBL/GenBank/DDBJ databases">
        <title>Reclassification of Massilia species as members of the genera Telluria, Duganella, Pseudoduganella, Mokoshia gen. nov. and Zemynaea gen. nov. using orthogonal and non-orthogonal genome-based approaches.</title>
        <authorList>
            <person name="Bowman J.P."/>
        </authorList>
    </citation>
    <scope>NUCLEOTIDE SEQUENCE [LARGE SCALE GENOMIC DNA]</scope>
    <source>
        <strain evidence="3 4">LMG 28164</strain>
    </source>
</reference>
<proteinExistence type="predicted"/>
<dbReference type="Pfam" id="PF03372">
    <property type="entry name" value="Exo_endo_phos"/>
    <property type="match status" value="1"/>
</dbReference>
<dbReference type="Pfam" id="PF00932">
    <property type="entry name" value="LTD"/>
    <property type="match status" value="1"/>
</dbReference>
<evidence type="ECO:0000259" key="2">
    <source>
        <dbReference type="PROSITE" id="PS51841"/>
    </source>
</evidence>
<dbReference type="PANTHER" id="PTHR42834:SF1">
    <property type="entry name" value="ENDONUCLEASE_EXONUCLEASE_PHOSPHATASE FAMILY PROTEIN (AFU_ORTHOLOGUE AFUA_3G09210)"/>
    <property type="match status" value="1"/>
</dbReference>
<dbReference type="CDD" id="cd10283">
    <property type="entry name" value="MnuA_DNase1-like"/>
    <property type="match status" value="1"/>
</dbReference>
<dbReference type="NCBIfam" id="NF033681">
    <property type="entry name" value="ExeM_NucH_DNase"/>
    <property type="match status" value="1"/>
</dbReference>
<keyword evidence="1" id="KW-0732">Signal</keyword>
<feature type="domain" description="LTD" evidence="2">
    <location>
        <begin position="21"/>
        <end position="161"/>
    </location>
</feature>
<keyword evidence="4" id="KW-1185">Reference proteome</keyword>
<feature type="signal peptide" evidence="1">
    <location>
        <begin position="1"/>
        <end position="29"/>
    </location>
</feature>
<organism evidence="3 4">
    <name type="scientific">Massilia norwichensis</name>
    <dbReference type="NCBI Taxonomy" id="1442366"/>
    <lineage>
        <taxon>Bacteria</taxon>
        <taxon>Pseudomonadati</taxon>
        <taxon>Pseudomonadota</taxon>
        <taxon>Betaproteobacteria</taxon>
        <taxon>Burkholderiales</taxon>
        <taxon>Oxalobacteraceae</taxon>
        <taxon>Telluria group</taxon>
        <taxon>Massilia</taxon>
    </lineage>
</organism>
<keyword evidence="3" id="KW-0255">Endonuclease</keyword>
<dbReference type="GO" id="GO:0004519">
    <property type="term" value="F:endonuclease activity"/>
    <property type="evidence" value="ECO:0007669"/>
    <property type="project" value="UniProtKB-KW"/>
</dbReference>
<sequence>MTLRHSMQSPGRLTVLAALLAGLSANAFADGGSVVISQVYGGGGNANATYQNDFIELFNRSGAPVSLKGWSIQYASSAGNSWTNKANLNDVTLEPGQYYLIQGFSQAAVGATLPAADQVTNINLSGSAGKVALVKSTTALTTTNPVLTEPANLADMVGFGSANGFEGTGAAPTLSNTLAALRNEGGCADTDDNKADFGTAVPAARNRGTAPKVCSGTGGGTPPAAPIVLNCPATVSGTLGTAFSGVLGASDADSIVNAAVITSAPVNGIGLSGFTPATAAGGSASVNLAVAAGLSAGIYPVVVNFSNDAGQSNSCTVNVSVAGLVSIPQIQGNGATSQYVNTVQTTTGVITHKLSGGGFFIQDPNGDGDPGTSDAIYVFGTTTAGKVGDLVRVTGTVTEYKPSGATRSYTELGNVTAQSVISSGHTIVPENIQLPNANLANYEGMLVRFAGPLTVSGNAYLGDRGELVLSNGRRENPTNRYRPGTPEAIALAKENEQNMVVLDDGIFTTPAQIPYLADDKTVRTGDTVNDLTGVLDFGAIGGGGAAFKVQPTVTPQISRTNARLDKPEVAAGNVRVASANVLNFFTTFTNGSDVEGRTGQGCKIGNSTSKSNCRGADNLQEFVRQRDKIVNELKGLDADVVGLMEIQNNGDYAVKYLVDQLNVAVGYPAYAVVQAPPATGTDAIRVAMIYKPAVVTPVGASMSDNAAINNRPPMAQTFKSVANGAKFSLIVNHLKSKGSCGGAGSGDSDSGDGQGCWNATRVLQAKQLASFIQQVVAASGDPDVLAVGDFNSYGHEDPIAYLNSTGMVNELERFVRPNGIPYSYVFDATSGYLDHALASTSLDAQVAGVTEWHNNADEPEVIDYNLDGKTDDEYVNNAFRASDHDPVVVSLNLAPAYTNVTGSVKVTLSALTINRLTGKSSGSVSFTNTSGAPIAGPLQAVLEGLPSSVTLDNKSGTFGGAPYITLPSASLAPGATVTVSATFSNPNKVNVTFTPKLYTGTF</sequence>
<evidence type="ECO:0000256" key="1">
    <source>
        <dbReference type="SAM" id="SignalP"/>
    </source>
</evidence>
<keyword evidence="3" id="KW-0540">Nuclease</keyword>
<name>A0ABT2A5H7_9BURK</name>
<dbReference type="EMBL" id="JANUGX010000008">
    <property type="protein sequence ID" value="MCS0589362.1"/>
    <property type="molecule type" value="Genomic_DNA"/>
</dbReference>
<feature type="chain" id="PRO_5046939850" evidence="1">
    <location>
        <begin position="30"/>
        <end position="1002"/>
    </location>
</feature>
<dbReference type="InterPro" id="IPR047971">
    <property type="entry name" value="ExeM-like"/>
</dbReference>
<dbReference type="RefSeq" id="WP_258845126.1">
    <property type="nucleotide sequence ID" value="NZ_JANUGX010000008.1"/>
</dbReference>
<protein>
    <submittedName>
        <fullName evidence="3">ExeM/NucH family extracellular endonuclease</fullName>
    </submittedName>
</protein>
<dbReference type="InterPro" id="IPR005135">
    <property type="entry name" value="Endo/exonuclease/phosphatase"/>
</dbReference>
<dbReference type="PROSITE" id="PS51841">
    <property type="entry name" value="LTD"/>
    <property type="match status" value="1"/>
</dbReference>
<evidence type="ECO:0000313" key="4">
    <source>
        <dbReference type="Proteomes" id="UP001205560"/>
    </source>
</evidence>
<accession>A0ABT2A5H7</accession>
<dbReference type="InterPro" id="IPR001322">
    <property type="entry name" value="Lamin_tail_dom"/>
</dbReference>
<comment type="caution">
    <text evidence="3">The sequence shown here is derived from an EMBL/GenBank/DDBJ whole genome shotgun (WGS) entry which is preliminary data.</text>
</comment>
<dbReference type="PANTHER" id="PTHR42834">
    <property type="entry name" value="ENDONUCLEASE/EXONUCLEASE/PHOSPHATASE FAMILY PROTEIN (AFU_ORTHOLOGUE AFUA_3G09210)"/>
    <property type="match status" value="1"/>
</dbReference>
<dbReference type="SUPFAM" id="SSF56219">
    <property type="entry name" value="DNase I-like"/>
    <property type="match status" value="1"/>
</dbReference>
<dbReference type="Proteomes" id="UP001205560">
    <property type="component" value="Unassembled WGS sequence"/>
</dbReference>
<dbReference type="SUPFAM" id="SSF74853">
    <property type="entry name" value="Lamin A/C globular tail domain"/>
    <property type="match status" value="1"/>
</dbReference>
<evidence type="ECO:0000313" key="3">
    <source>
        <dbReference type="EMBL" id="MCS0589362.1"/>
    </source>
</evidence>